<feature type="compositionally biased region" description="Basic residues" evidence="1">
    <location>
        <begin position="149"/>
        <end position="161"/>
    </location>
</feature>
<keyword evidence="3" id="KW-1185">Reference proteome</keyword>
<feature type="compositionally biased region" description="Polar residues" evidence="1">
    <location>
        <begin position="17"/>
        <end position="34"/>
    </location>
</feature>
<sequence>GGFVAGVRLRVHPKSKLAQTAGVSSLVDQSQWGTQRDRGDRRGRGVEMQQVYHEMDGRGREMEREGMRRAPTLRERERDRERERHVQSARGPRRMPISPGHTAYKAYGFNKSRFEGRVLAQSPQIGSGPSGKLYHYSPTYSLAETGAMPKRRKGKGRRRSLHQPPVPMRGSVLRERREQRSVGGGVMGQRQSRPRSQSVVTRPRSSGGPWSSGR</sequence>
<dbReference type="AlphaFoldDB" id="A0A9K3D5A4"/>
<evidence type="ECO:0000256" key="1">
    <source>
        <dbReference type="SAM" id="MobiDB-lite"/>
    </source>
</evidence>
<organism evidence="2 3">
    <name type="scientific">Kipferlia bialata</name>
    <dbReference type="NCBI Taxonomy" id="797122"/>
    <lineage>
        <taxon>Eukaryota</taxon>
        <taxon>Metamonada</taxon>
        <taxon>Carpediemonas-like organisms</taxon>
        <taxon>Kipferlia</taxon>
    </lineage>
</organism>
<feature type="compositionally biased region" description="Basic and acidic residues" evidence="1">
    <location>
        <begin position="35"/>
        <end position="45"/>
    </location>
</feature>
<protein>
    <submittedName>
        <fullName evidence="2">Uncharacterized protein</fullName>
    </submittedName>
</protein>
<dbReference type="Proteomes" id="UP000265618">
    <property type="component" value="Unassembled WGS sequence"/>
</dbReference>
<feature type="region of interest" description="Disordered" evidence="1">
    <location>
        <begin position="17"/>
        <end position="104"/>
    </location>
</feature>
<feature type="compositionally biased region" description="Basic and acidic residues" evidence="1">
    <location>
        <begin position="53"/>
        <end position="86"/>
    </location>
</feature>
<gene>
    <name evidence="2" type="ORF">KIPB_010533</name>
</gene>
<accession>A0A9K3D5A4</accession>
<comment type="caution">
    <text evidence="2">The sequence shown here is derived from an EMBL/GenBank/DDBJ whole genome shotgun (WGS) entry which is preliminary data.</text>
</comment>
<feature type="region of interest" description="Disordered" evidence="1">
    <location>
        <begin position="140"/>
        <end position="214"/>
    </location>
</feature>
<dbReference type="EMBL" id="BDIP01003948">
    <property type="protein sequence ID" value="GIQ88312.1"/>
    <property type="molecule type" value="Genomic_DNA"/>
</dbReference>
<evidence type="ECO:0000313" key="2">
    <source>
        <dbReference type="EMBL" id="GIQ88312.1"/>
    </source>
</evidence>
<evidence type="ECO:0000313" key="3">
    <source>
        <dbReference type="Proteomes" id="UP000265618"/>
    </source>
</evidence>
<feature type="compositionally biased region" description="Polar residues" evidence="1">
    <location>
        <begin position="189"/>
        <end position="200"/>
    </location>
</feature>
<feature type="compositionally biased region" description="Low complexity" evidence="1">
    <location>
        <begin position="202"/>
        <end position="214"/>
    </location>
</feature>
<name>A0A9K3D5A4_9EUKA</name>
<feature type="non-terminal residue" evidence="2">
    <location>
        <position position="1"/>
    </location>
</feature>
<proteinExistence type="predicted"/>
<reference evidence="2 3" key="1">
    <citation type="journal article" date="2018" name="PLoS ONE">
        <title>The draft genome of Kipferlia bialata reveals reductive genome evolution in fornicate parasites.</title>
        <authorList>
            <person name="Tanifuji G."/>
            <person name="Takabayashi S."/>
            <person name="Kume K."/>
            <person name="Takagi M."/>
            <person name="Nakayama T."/>
            <person name="Kamikawa R."/>
            <person name="Inagaki Y."/>
            <person name="Hashimoto T."/>
        </authorList>
    </citation>
    <scope>NUCLEOTIDE SEQUENCE [LARGE SCALE GENOMIC DNA]</scope>
    <source>
        <strain evidence="2">NY0173</strain>
    </source>
</reference>